<feature type="binding site" evidence="10">
    <location>
        <begin position="132"/>
        <end position="134"/>
    </location>
    <ligand>
        <name>2-[(2R,5Z)-2-carboxy-4-methylthiazol-5(2H)-ylidene]ethyl phosphate</name>
        <dbReference type="ChEBI" id="CHEBI:62899"/>
    </ligand>
</feature>
<dbReference type="EC" id="2.5.1.3" evidence="10"/>
<feature type="binding site" evidence="10">
    <location>
        <position position="163"/>
    </location>
    <ligand>
        <name>2-[(2R,5Z)-2-carboxy-4-methylthiazol-5(2H)-ylidene]ethyl phosphate</name>
        <dbReference type="ChEBI" id="CHEBI:62899"/>
    </ligand>
</feature>
<dbReference type="GO" id="GO:0000287">
    <property type="term" value="F:magnesium ion binding"/>
    <property type="evidence" value="ECO:0007669"/>
    <property type="project" value="UniProtKB-UniRule"/>
</dbReference>
<evidence type="ECO:0000256" key="9">
    <source>
        <dbReference type="ARBA" id="ARBA00047883"/>
    </source>
</evidence>
<evidence type="ECO:0000256" key="1">
    <source>
        <dbReference type="ARBA" id="ARBA00003814"/>
    </source>
</evidence>
<dbReference type="Pfam" id="PF02581">
    <property type="entry name" value="TMP-TENI"/>
    <property type="match status" value="1"/>
</dbReference>
<feature type="domain" description="Thiamine phosphate synthase/TenI" evidence="13">
    <location>
        <begin position="11"/>
        <end position="186"/>
    </location>
</feature>
<evidence type="ECO:0000256" key="3">
    <source>
        <dbReference type="ARBA" id="ARBA00022679"/>
    </source>
</evidence>
<dbReference type="FunFam" id="3.20.20.70:FF:000096">
    <property type="entry name" value="Thiamine-phosphate synthase"/>
    <property type="match status" value="1"/>
</dbReference>
<dbReference type="CDD" id="cd00564">
    <property type="entry name" value="TMP_TenI"/>
    <property type="match status" value="1"/>
</dbReference>
<evidence type="ECO:0000256" key="4">
    <source>
        <dbReference type="ARBA" id="ARBA00022723"/>
    </source>
</evidence>
<feature type="binding site" evidence="10">
    <location>
        <position position="67"/>
    </location>
    <ligand>
        <name>4-amino-2-methyl-5-(diphosphooxymethyl)pyrimidine</name>
        <dbReference type="ChEBI" id="CHEBI:57841"/>
    </ligand>
</feature>
<dbReference type="EMBL" id="VDCI01000003">
    <property type="protein sequence ID" value="TNJ37073.1"/>
    <property type="molecule type" value="Genomic_DNA"/>
</dbReference>
<feature type="binding site" evidence="10">
    <location>
        <position position="68"/>
    </location>
    <ligand>
        <name>Mg(2+)</name>
        <dbReference type="ChEBI" id="CHEBI:18420"/>
    </ligand>
</feature>
<feature type="binding site" evidence="10">
    <location>
        <position position="106"/>
    </location>
    <ligand>
        <name>4-amino-2-methyl-5-(diphosphooxymethyl)pyrimidine</name>
        <dbReference type="ChEBI" id="CHEBI:57841"/>
    </ligand>
</feature>
<dbReference type="InterPro" id="IPR036206">
    <property type="entry name" value="ThiamineP_synth_sf"/>
</dbReference>
<dbReference type="AlphaFoldDB" id="A0A5C4S0P0"/>
<evidence type="ECO:0000259" key="13">
    <source>
        <dbReference type="Pfam" id="PF02581"/>
    </source>
</evidence>
<dbReference type="GO" id="GO:0005737">
    <property type="term" value="C:cytoplasm"/>
    <property type="evidence" value="ECO:0007669"/>
    <property type="project" value="TreeGrafter"/>
</dbReference>
<dbReference type="InterPro" id="IPR022998">
    <property type="entry name" value="ThiamineP_synth_TenI"/>
</dbReference>
<organism evidence="14 15">
    <name type="scientific">Prosthecochloris vibrioformis</name>
    <name type="common">Chlorobium vibrioforme</name>
    <dbReference type="NCBI Taxonomy" id="1098"/>
    <lineage>
        <taxon>Bacteria</taxon>
        <taxon>Pseudomonadati</taxon>
        <taxon>Chlorobiota</taxon>
        <taxon>Chlorobiia</taxon>
        <taxon>Chlorobiales</taxon>
        <taxon>Chlorobiaceae</taxon>
        <taxon>Prosthecochloris</taxon>
    </lineage>
</organism>
<dbReference type="SUPFAM" id="SSF51391">
    <property type="entry name" value="Thiamin phosphate synthase"/>
    <property type="match status" value="1"/>
</dbReference>
<accession>A0A5C4S0P0</accession>
<proteinExistence type="inferred from homology"/>
<evidence type="ECO:0000256" key="5">
    <source>
        <dbReference type="ARBA" id="ARBA00022842"/>
    </source>
</evidence>
<reference evidence="14 15" key="1">
    <citation type="submission" date="2019-05" db="EMBL/GenBank/DDBJ databases">
        <title>Draft Whole-Genome sequence of the green sulfur bacterium Prosthecochloris vibrioformis DSM 260.</title>
        <authorList>
            <person name="Meyer T.E."/>
            <person name="Kyndt J.A."/>
        </authorList>
    </citation>
    <scope>NUCLEOTIDE SEQUENCE [LARGE SCALE GENOMIC DNA]</scope>
    <source>
        <strain evidence="14 15">DSM 260</strain>
    </source>
</reference>
<dbReference type="GO" id="GO:0004789">
    <property type="term" value="F:thiamine-phosphate diphosphorylase activity"/>
    <property type="evidence" value="ECO:0007669"/>
    <property type="project" value="UniProtKB-UniRule"/>
</dbReference>
<evidence type="ECO:0000313" key="15">
    <source>
        <dbReference type="Proteomes" id="UP000309544"/>
    </source>
</evidence>
<keyword evidence="3 10" id="KW-0808">Transferase</keyword>
<dbReference type="PANTHER" id="PTHR20857:SF15">
    <property type="entry name" value="THIAMINE-PHOSPHATE SYNTHASE"/>
    <property type="match status" value="1"/>
</dbReference>
<comment type="catalytic activity">
    <reaction evidence="9 10 11">
        <text>2-[(2R,5Z)-2-carboxy-4-methylthiazol-5(2H)-ylidene]ethyl phosphate + 4-amino-2-methyl-5-(diphosphooxymethyl)pyrimidine + 2 H(+) = thiamine phosphate + CO2 + diphosphate</text>
        <dbReference type="Rhea" id="RHEA:47844"/>
        <dbReference type="ChEBI" id="CHEBI:15378"/>
        <dbReference type="ChEBI" id="CHEBI:16526"/>
        <dbReference type="ChEBI" id="CHEBI:33019"/>
        <dbReference type="ChEBI" id="CHEBI:37575"/>
        <dbReference type="ChEBI" id="CHEBI:57841"/>
        <dbReference type="ChEBI" id="CHEBI:62899"/>
        <dbReference type="EC" id="2.5.1.3"/>
    </reaction>
</comment>
<evidence type="ECO:0000256" key="7">
    <source>
        <dbReference type="ARBA" id="ARBA00047334"/>
    </source>
</evidence>
<dbReference type="PANTHER" id="PTHR20857">
    <property type="entry name" value="THIAMINE-PHOSPHATE PYROPHOSPHORYLASE"/>
    <property type="match status" value="1"/>
</dbReference>
<evidence type="ECO:0000256" key="6">
    <source>
        <dbReference type="ARBA" id="ARBA00022977"/>
    </source>
</evidence>
<dbReference type="RefSeq" id="WP_139626509.1">
    <property type="nucleotide sequence ID" value="NZ_VDCI01000003.1"/>
</dbReference>
<evidence type="ECO:0000256" key="2">
    <source>
        <dbReference type="ARBA" id="ARBA00005165"/>
    </source>
</evidence>
<comment type="caution">
    <text evidence="14">The sequence shown here is derived from an EMBL/GenBank/DDBJ whole genome shotgun (WGS) entry which is preliminary data.</text>
</comment>
<keyword evidence="5 10" id="KW-0460">Magnesium</keyword>
<keyword evidence="15" id="KW-1185">Reference proteome</keyword>
<comment type="catalytic activity">
    <reaction evidence="7 10 11">
        <text>4-methyl-5-(2-phosphooxyethyl)-thiazole + 4-amino-2-methyl-5-(diphosphooxymethyl)pyrimidine + H(+) = thiamine phosphate + diphosphate</text>
        <dbReference type="Rhea" id="RHEA:22328"/>
        <dbReference type="ChEBI" id="CHEBI:15378"/>
        <dbReference type="ChEBI" id="CHEBI:33019"/>
        <dbReference type="ChEBI" id="CHEBI:37575"/>
        <dbReference type="ChEBI" id="CHEBI:57841"/>
        <dbReference type="ChEBI" id="CHEBI:58296"/>
        <dbReference type="EC" id="2.5.1.3"/>
    </reaction>
</comment>
<name>A0A5C4S0P0_PROVB</name>
<feature type="binding site" evidence="10">
    <location>
        <position position="135"/>
    </location>
    <ligand>
        <name>4-amino-2-methyl-5-(diphosphooxymethyl)pyrimidine</name>
        <dbReference type="ChEBI" id="CHEBI:57841"/>
    </ligand>
</feature>
<comment type="cofactor">
    <cofactor evidence="10">
        <name>Mg(2+)</name>
        <dbReference type="ChEBI" id="CHEBI:18420"/>
    </cofactor>
    <text evidence="10">Binds 1 Mg(2+) ion per subunit.</text>
</comment>
<comment type="catalytic activity">
    <reaction evidence="8 10 11">
        <text>2-(2-carboxy-4-methylthiazol-5-yl)ethyl phosphate + 4-amino-2-methyl-5-(diphosphooxymethyl)pyrimidine + 2 H(+) = thiamine phosphate + CO2 + diphosphate</text>
        <dbReference type="Rhea" id="RHEA:47848"/>
        <dbReference type="ChEBI" id="CHEBI:15378"/>
        <dbReference type="ChEBI" id="CHEBI:16526"/>
        <dbReference type="ChEBI" id="CHEBI:33019"/>
        <dbReference type="ChEBI" id="CHEBI:37575"/>
        <dbReference type="ChEBI" id="CHEBI:57841"/>
        <dbReference type="ChEBI" id="CHEBI:62890"/>
        <dbReference type="EC" id="2.5.1.3"/>
    </reaction>
</comment>
<keyword evidence="6 10" id="KW-0784">Thiamine biosynthesis</keyword>
<feature type="binding site" evidence="10">
    <location>
        <begin position="35"/>
        <end position="39"/>
    </location>
    <ligand>
        <name>4-amino-2-methyl-5-(diphosphooxymethyl)pyrimidine</name>
        <dbReference type="ChEBI" id="CHEBI:57841"/>
    </ligand>
</feature>
<protein>
    <recommendedName>
        <fullName evidence="10">Thiamine-phosphate synthase</fullName>
        <shortName evidence="10">TP synthase</shortName>
        <shortName evidence="10">TPS</shortName>
        <ecNumber evidence="10">2.5.1.3</ecNumber>
    </recommendedName>
    <alternativeName>
        <fullName evidence="10">Thiamine-phosphate pyrophosphorylase</fullName>
        <shortName evidence="10">TMP pyrophosphorylase</shortName>
        <shortName evidence="10">TMP-PPase</shortName>
    </alternativeName>
</protein>
<dbReference type="HAMAP" id="MF_00097">
    <property type="entry name" value="TMP_synthase"/>
    <property type="match status" value="1"/>
</dbReference>
<evidence type="ECO:0000256" key="10">
    <source>
        <dbReference type="HAMAP-Rule" id="MF_00097"/>
    </source>
</evidence>
<dbReference type="UniPathway" id="UPA00060">
    <property type="reaction ID" value="UER00141"/>
</dbReference>
<comment type="pathway">
    <text evidence="2 10 12">Cofactor biosynthesis; thiamine diphosphate biosynthesis; thiamine phosphate from 4-amino-2-methyl-5-diphosphomethylpyrimidine and 4-methyl-5-(2-phosphoethyl)-thiazole: step 1/1.</text>
</comment>
<keyword evidence="4 10" id="KW-0479">Metal-binding</keyword>
<feature type="binding site" evidence="10">
    <location>
        <begin position="183"/>
        <end position="184"/>
    </location>
    <ligand>
        <name>2-[(2R,5Z)-2-carboxy-4-methylthiazol-5(2H)-ylidene]ethyl phosphate</name>
        <dbReference type="ChEBI" id="CHEBI:62899"/>
    </ligand>
</feature>
<sequence>MKELRTPLLCYVTHDEASPVDQAKAALEGGADMIQLRHKSASGSLLSAWAREMQNLCSRHHATFIVNDRLDIAMVSCSTGVHLGQEDIPVDEAQRIFQPDGIIGCSCDTLDEARRAERAGADYIGLGHIFPTGSKQKNGPPLGTSYIGKVKHELRIPVIAIGGITLDNAREVILAGADGIAVISAIGMAPDPVKATAELKKIIQEAAREKRYGG</sequence>
<feature type="binding site" evidence="10">
    <location>
        <position position="87"/>
    </location>
    <ligand>
        <name>Mg(2+)</name>
        <dbReference type="ChEBI" id="CHEBI:18420"/>
    </ligand>
</feature>
<dbReference type="InterPro" id="IPR034291">
    <property type="entry name" value="TMP_synthase"/>
</dbReference>
<dbReference type="GO" id="GO:0009228">
    <property type="term" value="P:thiamine biosynthetic process"/>
    <property type="evidence" value="ECO:0007669"/>
    <property type="project" value="UniProtKB-KW"/>
</dbReference>
<dbReference type="Gene3D" id="3.20.20.70">
    <property type="entry name" value="Aldolase class I"/>
    <property type="match status" value="1"/>
</dbReference>
<dbReference type="Proteomes" id="UP000309544">
    <property type="component" value="Unassembled WGS sequence"/>
</dbReference>
<evidence type="ECO:0000256" key="8">
    <source>
        <dbReference type="ARBA" id="ARBA00047851"/>
    </source>
</evidence>
<dbReference type="NCBIfam" id="TIGR00693">
    <property type="entry name" value="thiE"/>
    <property type="match status" value="1"/>
</dbReference>
<dbReference type="GO" id="GO:0009229">
    <property type="term" value="P:thiamine diphosphate biosynthetic process"/>
    <property type="evidence" value="ECO:0007669"/>
    <property type="project" value="UniProtKB-UniRule"/>
</dbReference>
<comment type="function">
    <text evidence="1 10">Condenses 4-methyl-5-(beta-hydroxyethyl)thiazole monophosphate (THZ-P) and 2-methyl-4-amino-5-hydroxymethyl pyrimidine pyrophosphate (HMP-PP) to form thiamine monophosphate (TMP).</text>
</comment>
<comment type="similarity">
    <text evidence="10 11">Belongs to the thiamine-phosphate synthase family.</text>
</comment>
<dbReference type="InterPro" id="IPR013785">
    <property type="entry name" value="Aldolase_TIM"/>
</dbReference>
<evidence type="ECO:0000256" key="12">
    <source>
        <dbReference type="RuleBase" id="RU004253"/>
    </source>
</evidence>
<evidence type="ECO:0000313" key="14">
    <source>
        <dbReference type="EMBL" id="TNJ37073.1"/>
    </source>
</evidence>
<gene>
    <name evidence="10 14" type="primary">thiE</name>
    <name evidence="14" type="ORF">FGF68_05750</name>
</gene>
<evidence type="ECO:0000256" key="11">
    <source>
        <dbReference type="RuleBase" id="RU003826"/>
    </source>
</evidence>